<dbReference type="InterPro" id="IPR001647">
    <property type="entry name" value="HTH_TetR"/>
</dbReference>
<accession>A0A024JZM7</accession>
<dbReference type="Gene3D" id="1.10.357.10">
    <property type="entry name" value="Tetracycline Repressor, domain 2"/>
    <property type="match status" value="1"/>
</dbReference>
<dbReference type="STRING" id="47839.BN973_03492"/>
<dbReference type="PANTHER" id="PTHR30055">
    <property type="entry name" value="HTH-TYPE TRANSCRIPTIONAL REGULATOR RUTR"/>
    <property type="match status" value="1"/>
</dbReference>
<organism evidence="6">
    <name type="scientific">Mycobacterium triplex</name>
    <dbReference type="NCBI Taxonomy" id="47839"/>
    <lineage>
        <taxon>Bacteria</taxon>
        <taxon>Bacillati</taxon>
        <taxon>Actinomycetota</taxon>
        <taxon>Actinomycetes</taxon>
        <taxon>Mycobacteriales</taxon>
        <taxon>Mycobacteriaceae</taxon>
        <taxon>Mycobacterium</taxon>
        <taxon>Mycobacterium simiae complex</taxon>
    </lineage>
</organism>
<keyword evidence="1" id="KW-0805">Transcription regulation</keyword>
<keyword evidence="8" id="KW-1185">Reference proteome</keyword>
<dbReference type="EMBL" id="HG964446">
    <property type="protein sequence ID" value="CDO89121.1"/>
    <property type="molecule type" value="Genomic_DNA"/>
</dbReference>
<dbReference type="SUPFAM" id="SSF46689">
    <property type="entry name" value="Homeodomain-like"/>
    <property type="match status" value="1"/>
</dbReference>
<keyword evidence="2 4" id="KW-0238">DNA-binding</keyword>
<proteinExistence type="predicted"/>
<dbReference type="AlphaFoldDB" id="A0A024JZM7"/>
<dbReference type="Proteomes" id="UP000193710">
    <property type="component" value="Unassembled WGS sequence"/>
</dbReference>
<dbReference type="HOGENOM" id="CLU_069356_39_5_11"/>
<dbReference type="InterPro" id="IPR009057">
    <property type="entry name" value="Homeodomain-like_sf"/>
</dbReference>
<dbReference type="GO" id="GO:0003700">
    <property type="term" value="F:DNA-binding transcription factor activity"/>
    <property type="evidence" value="ECO:0007669"/>
    <property type="project" value="TreeGrafter"/>
</dbReference>
<dbReference type="Pfam" id="PF00440">
    <property type="entry name" value="TetR_N"/>
    <property type="match status" value="1"/>
</dbReference>
<protein>
    <submittedName>
        <fullName evidence="6">Transcriptional regulator</fullName>
    </submittedName>
</protein>
<evidence type="ECO:0000259" key="5">
    <source>
        <dbReference type="PROSITE" id="PS50977"/>
    </source>
</evidence>
<dbReference type="PROSITE" id="PS50977">
    <property type="entry name" value="HTH_TETR_2"/>
    <property type="match status" value="1"/>
</dbReference>
<dbReference type="Proteomes" id="UP000028880">
    <property type="component" value="Unassembled WGS sequence"/>
</dbReference>
<sequence>MAHKDWVLGADRHAEALDRILAAASELVSRNGFEAFTIDALAARLNCSPATIYRRAGGKAAILERLISLFAERIISSIYAAIAGMEGTERVVTALLLGLDFIRAEPLGKLIMGDLRPDRDSGAVTSSPLIAEMAEQIVGQSDPLAAQWLVRVTFSLWYWPLKDKQAERELVTRFAAPSVTQGLRRDSDTASLAR</sequence>
<dbReference type="GO" id="GO:0000976">
    <property type="term" value="F:transcription cis-regulatory region binding"/>
    <property type="evidence" value="ECO:0007669"/>
    <property type="project" value="TreeGrafter"/>
</dbReference>
<name>A0A024JZM7_9MYCO</name>
<keyword evidence="3" id="KW-0804">Transcription</keyword>
<evidence type="ECO:0000256" key="1">
    <source>
        <dbReference type="ARBA" id="ARBA00023015"/>
    </source>
</evidence>
<dbReference type="RefSeq" id="WP_036469616.1">
    <property type="nucleotide sequence ID" value="NZ_HG964446.1"/>
</dbReference>
<evidence type="ECO:0000256" key="2">
    <source>
        <dbReference type="ARBA" id="ARBA00023125"/>
    </source>
</evidence>
<dbReference type="InterPro" id="IPR050109">
    <property type="entry name" value="HTH-type_TetR-like_transc_reg"/>
</dbReference>
<evidence type="ECO:0000256" key="4">
    <source>
        <dbReference type="PROSITE-ProRule" id="PRU00335"/>
    </source>
</evidence>
<dbReference type="EMBL" id="LQPY01000015">
    <property type="protein sequence ID" value="ORX05106.1"/>
    <property type="molecule type" value="Genomic_DNA"/>
</dbReference>
<evidence type="ECO:0000313" key="8">
    <source>
        <dbReference type="Proteomes" id="UP000193710"/>
    </source>
</evidence>
<evidence type="ECO:0000313" key="6">
    <source>
        <dbReference type="EMBL" id="CDO89121.1"/>
    </source>
</evidence>
<feature type="domain" description="HTH tetR-type" evidence="5">
    <location>
        <begin position="14"/>
        <end position="74"/>
    </location>
</feature>
<evidence type="ECO:0000256" key="3">
    <source>
        <dbReference type="ARBA" id="ARBA00023163"/>
    </source>
</evidence>
<evidence type="ECO:0000313" key="7">
    <source>
        <dbReference type="EMBL" id="ORX05106.1"/>
    </source>
</evidence>
<feature type="DNA-binding region" description="H-T-H motif" evidence="4">
    <location>
        <begin position="37"/>
        <end position="56"/>
    </location>
</feature>
<dbReference type="OrthoDB" id="4569533at2"/>
<reference evidence="7 8" key="3">
    <citation type="submission" date="2016-01" db="EMBL/GenBank/DDBJ databases">
        <title>The new phylogeny of the genus Mycobacterium.</title>
        <authorList>
            <person name="Tarcisio F."/>
            <person name="Conor M."/>
            <person name="Antonella G."/>
            <person name="Elisabetta G."/>
            <person name="Giulia F.S."/>
            <person name="Sara T."/>
            <person name="Anna F."/>
            <person name="Clotilde B."/>
            <person name="Roberto B."/>
            <person name="Veronica D.S."/>
            <person name="Fabio R."/>
            <person name="Monica P."/>
            <person name="Olivier J."/>
            <person name="Enrico T."/>
            <person name="Nicola S."/>
        </authorList>
    </citation>
    <scope>NUCLEOTIDE SEQUENCE [LARGE SCALE GENOMIC DNA]</scope>
    <source>
        <strain evidence="7 8">DSM 44626</strain>
    </source>
</reference>
<gene>
    <name evidence="7" type="ORF">AWC29_11635</name>
    <name evidence="6" type="ORF">BN973_03492</name>
</gene>
<reference evidence="6" key="2">
    <citation type="submission" date="2014-04" db="EMBL/GenBank/DDBJ databases">
        <authorList>
            <person name="Xu Y.W."/>
            <person name="Yang Q."/>
        </authorList>
    </citation>
    <scope>NUCLEOTIDE SEQUENCE</scope>
    <source>
        <strain evidence="6">DSM 44626</strain>
    </source>
</reference>
<reference evidence="6" key="1">
    <citation type="journal article" date="2014" name="Genome Announc.">
        <title>Draft Genome Sequence of Mycobacterium triplex DSM 44626.</title>
        <authorList>
            <person name="Sassi M."/>
            <person name="Croce O."/>
            <person name="Robert C."/>
            <person name="Raoult D."/>
            <person name="Drancourt M."/>
        </authorList>
    </citation>
    <scope>NUCLEOTIDE SEQUENCE [LARGE SCALE GENOMIC DNA]</scope>
    <source>
        <strain evidence="6">DSM 44626</strain>
    </source>
</reference>
<dbReference type="PANTHER" id="PTHR30055:SF234">
    <property type="entry name" value="HTH-TYPE TRANSCRIPTIONAL REGULATOR BETI"/>
    <property type="match status" value="1"/>
</dbReference>